<dbReference type="Pfam" id="PF13558">
    <property type="entry name" value="SbcC_Walker_B"/>
    <property type="match status" value="1"/>
</dbReference>
<keyword evidence="1" id="KW-0175">Coiled coil</keyword>
<keyword evidence="3" id="KW-1185">Reference proteome</keyword>
<dbReference type="SUPFAM" id="SSF52540">
    <property type="entry name" value="P-loop containing nucleoside triphosphate hydrolases"/>
    <property type="match status" value="1"/>
</dbReference>
<dbReference type="Proteomes" id="UP000518887">
    <property type="component" value="Unassembled WGS sequence"/>
</dbReference>
<gene>
    <name evidence="2" type="ORF">HNP76_001934</name>
</gene>
<evidence type="ECO:0000313" key="3">
    <source>
        <dbReference type="Proteomes" id="UP000518887"/>
    </source>
</evidence>
<organism evidence="2 3">
    <name type="scientific">Treponema ruminis</name>
    <dbReference type="NCBI Taxonomy" id="744515"/>
    <lineage>
        <taxon>Bacteria</taxon>
        <taxon>Pseudomonadati</taxon>
        <taxon>Spirochaetota</taxon>
        <taxon>Spirochaetia</taxon>
        <taxon>Spirochaetales</taxon>
        <taxon>Treponemataceae</taxon>
        <taxon>Treponema</taxon>
    </lineage>
</organism>
<dbReference type="RefSeq" id="WP_184659938.1">
    <property type="nucleotide sequence ID" value="NZ_CP031518.1"/>
</dbReference>
<proteinExistence type="predicted"/>
<dbReference type="Gene3D" id="3.40.50.300">
    <property type="entry name" value="P-loop containing nucleotide triphosphate hydrolases"/>
    <property type="match status" value="2"/>
</dbReference>
<dbReference type="GO" id="GO:0006302">
    <property type="term" value="P:double-strand break repair"/>
    <property type="evidence" value="ECO:0007669"/>
    <property type="project" value="TreeGrafter"/>
</dbReference>
<dbReference type="EMBL" id="JACHFQ010000006">
    <property type="protein sequence ID" value="MBB5226553.1"/>
    <property type="molecule type" value="Genomic_DNA"/>
</dbReference>
<dbReference type="PANTHER" id="PTHR32182">
    <property type="entry name" value="DNA REPLICATION AND REPAIR PROTEIN RECF"/>
    <property type="match status" value="1"/>
</dbReference>
<accession>A0A7W8G9X5</accession>
<evidence type="ECO:0000256" key="1">
    <source>
        <dbReference type="SAM" id="Coils"/>
    </source>
</evidence>
<feature type="coiled-coil region" evidence="1">
    <location>
        <begin position="394"/>
        <end position="442"/>
    </location>
</feature>
<dbReference type="PANTHER" id="PTHR32182:SF0">
    <property type="entry name" value="DNA REPLICATION AND REPAIR PROTEIN RECF"/>
    <property type="match status" value="1"/>
</dbReference>
<feature type="coiled-coil region" evidence="1">
    <location>
        <begin position="219"/>
        <end position="256"/>
    </location>
</feature>
<dbReference type="GO" id="GO:0000731">
    <property type="term" value="P:DNA synthesis involved in DNA repair"/>
    <property type="evidence" value="ECO:0007669"/>
    <property type="project" value="TreeGrafter"/>
</dbReference>
<feature type="coiled-coil region" evidence="1">
    <location>
        <begin position="300"/>
        <end position="357"/>
    </location>
</feature>
<comment type="caution">
    <text evidence="2">The sequence shown here is derived from an EMBL/GenBank/DDBJ whole genome shotgun (WGS) entry which is preliminary data.</text>
</comment>
<protein>
    <submittedName>
        <fullName evidence="2">Uncharacterized protein YPO0396</fullName>
    </submittedName>
</protein>
<dbReference type="InterPro" id="IPR027417">
    <property type="entry name" value="P-loop_NTPase"/>
</dbReference>
<feature type="coiled-coil region" evidence="1">
    <location>
        <begin position="606"/>
        <end position="740"/>
    </location>
</feature>
<sequence>MQIQTKKLNRVRLVNWMYFGYETFPFNQGSVLISGENAAGKSTVLDAIQMVLTGNSTKFNKAANENSDRDLKSYVRCKIDTTEKTYLREGNVISNIALEFYEEKENRWFVIGVHITSGNENESPTKRWYIENGKLEDFSFITPENKPSMYDEFRNREEKVRFIKSVNEYKENLRHRLGSLEEKFFEVLLKALAFRPVDNVKDFINKYVLTEKPIDVQSLRQSIDVLNEFEQTLKKAKQERDTLSEILERYSEIEENTHNQNVNDMLVKIVDKDVIEQSKNRGLSEIRINKQKLTNISSERTNIENQLRSIQIKLMQLKQTFENSDYRRLTEKLQASIDKLTDEMKKEETRNKQLSDYLRFLNNYLGLIVKLKDVPVSPDDVRNIGLNTDKNTKIETVEKLESFLRKEIEEIRMQKFAAGQEKEKISLQISQLESEINSLETQTIKYPDETVQLRDCIQKEFENAGIDSPVYIFSELLSITDKQWTNAIEGYLNTQRFYLIVEPEYYIQALQIYNANKKSYNQGIINFRKLPAEIEIEPNSLASYVETENRFARRYANYILGKVICCEKLEDLENYPSAITKECMVYKNYVSRKIDPKIYSKPYIGKDAIEVQLKNAKQQRKTLLEKLPALRSKIENLTEMDNAYIHVNFDMVKANLDAPNNLETINEQLSNEKKEFDKISKNQDIIELQNQISDYEKREHELTNKNNTLIGDERSLFNDIKDKEKLVTELEEQLENKITELTGYQDYKAAIYNEAFNKYLEAMKRESLEEIQINYSRQKSVYDNKANKLLNGEKNFIGLYQMQSNYNSTFTKDFYLGIEGFEQYKGRFDKLNNVEIVRTEETIRVSRETCEEIFKNEFLSKMKESIESAKYEFDNLKKALKDINYGEDTYKFILSPNNQKRNLYNMIMADDNLGTSNLFSGNFESQYKDEIDELFTKIKAGDSSDQAVREYTDYRTYLDYDIEITKKNGTVQKLSAKAKSNSGGESQVPFYVIMAASLNNIYQNKNSVRLLMLDEAFNNMDEQRIASVMKFFNQLQFQTILVAPSPKIQDIEENVDSVLTVMREDTISFVEDFRYYGE</sequence>
<reference evidence="2 3" key="1">
    <citation type="submission" date="2020-08" db="EMBL/GenBank/DDBJ databases">
        <title>Genomic Encyclopedia of Type Strains, Phase IV (KMG-IV): sequencing the most valuable type-strain genomes for metagenomic binning, comparative biology and taxonomic classification.</title>
        <authorList>
            <person name="Goeker M."/>
        </authorList>
    </citation>
    <scope>NUCLEOTIDE SEQUENCE [LARGE SCALE GENOMIC DNA]</scope>
    <source>
        <strain evidence="2 3">DSM 103462</strain>
    </source>
</reference>
<name>A0A7W8G9X5_9SPIR</name>
<evidence type="ECO:0000313" key="2">
    <source>
        <dbReference type="EMBL" id="MBB5226553.1"/>
    </source>
</evidence>
<dbReference type="Pfam" id="PF13555">
    <property type="entry name" value="AAA_29"/>
    <property type="match status" value="1"/>
</dbReference>
<dbReference type="AlphaFoldDB" id="A0A7W8G9X5"/>